<dbReference type="PROSITE" id="PS01032">
    <property type="entry name" value="PPM_1"/>
    <property type="match status" value="1"/>
</dbReference>
<comment type="similarity">
    <text evidence="4">Belongs to the PP2C family.</text>
</comment>
<proteinExistence type="inferred from homology"/>
<keyword evidence="7" id="KW-1185">Reference proteome</keyword>
<dbReference type="STRING" id="126957.T1JHL8"/>
<dbReference type="Gene3D" id="3.60.40.10">
    <property type="entry name" value="PPM-type phosphatase domain"/>
    <property type="match status" value="1"/>
</dbReference>
<keyword evidence="3 4" id="KW-0904">Protein phosphatase</keyword>
<dbReference type="FunFam" id="3.60.40.10:FF:000156">
    <property type="entry name" value="Integrin-linked kinase-associated serine/threonine phosphatase 2C"/>
    <property type="match status" value="1"/>
</dbReference>
<dbReference type="Proteomes" id="UP000014500">
    <property type="component" value="Unassembled WGS sequence"/>
</dbReference>
<dbReference type="InterPro" id="IPR036457">
    <property type="entry name" value="PPM-type-like_dom_sf"/>
</dbReference>
<dbReference type="PANTHER" id="PTHR47992">
    <property type="entry name" value="PROTEIN PHOSPHATASE"/>
    <property type="match status" value="1"/>
</dbReference>
<evidence type="ECO:0000256" key="3">
    <source>
        <dbReference type="ARBA" id="ARBA00022912"/>
    </source>
</evidence>
<dbReference type="HOGENOM" id="CLU_013173_1_6_1"/>
<keyword evidence="1" id="KW-0479">Metal-binding</keyword>
<dbReference type="GO" id="GO:0046872">
    <property type="term" value="F:metal ion binding"/>
    <property type="evidence" value="ECO:0007669"/>
    <property type="project" value="UniProtKB-KW"/>
</dbReference>
<dbReference type="EnsemblMetazoa" id="SMAR013349-RA">
    <property type="protein sequence ID" value="SMAR013349-PA"/>
    <property type="gene ID" value="SMAR013349"/>
</dbReference>
<dbReference type="SUPFAM" id="SSF81606">
    <property type="entry name" value="PP2C-like"/>
    <property type="match status" value="1"/>
</dbReference>
<dbReference type="OMA" id="NFSCFCL"/>
<evidence type="ECO:0000256" key="2">
    <source>
        <dbReference type="ARBA" id="ARBA00022801"/>
    </source>
</evidence>
<reference evidence="6" key="2">
    <citation type="submission" date="2015-02" db="UniProtKB">
        <authorList>
            <consortium name="EnsemblMetazoa"/>
        </authorList>
    </citation>
    <scope>IDENTIFICATION</scope>
</reference>
<dbReference type="Pfam" id="PF00481">
    <property type="entry name" value="PP2C"/>
    <property type="match status" value="1"/>
</dbReference>
<organism evidence="6 7">
    <name type="scientific">Strigamia maritima</name>
    <name type="common">European centipede</name>
    <name type="synonym">Geophilus maritimus</name>
    <dbReference type="NCBI Taxonomy" id="126957"/>
    <lineage>
        <taxon>Eukaryota</taxon>
        <taxon>Metazoa</taxon>
        <taxon>Ecdysozoa</taxon>
        <taxon>Arthropoda</taxon>
        <taxon>Myriapoda</taxon>
        <taxon>Chilopoda</taxon>
        <taxon>Pleurostigmophora</taxon>
        <taxon>Geophilomorpha</taxon>
        <taxon>Linotaeniidae</taxon>
        <taxon>Strigamia</taxon>
    </lineage>
</organism>
<evidence type="ECO:0000256" key="1">
    <source>
        <dbReference type="ARBA" id="ARBA00022723"/>
    </source>
</evidence>
<accession>T1JHL8</accession>
<protein>
    <recommendedName>
        <fullName evidence="5">PPM-type phosphatase domain-containing protein</fullName>
    </recommendedName>
</protein>
<dbReference type="InterPro" id="IPR015655">
    <property type="entry name" value="PP2C"/>
</dbReference>
<dbReference type="EMBL" id="JH431430">
    <property type="status" value="NOT_ANNOTATED_CDS"/>
    <property type="molecule type" value="Genomic_DNA"/>
</dbReference>
<evidence type="ECO:0000256" key="4">
    <source>
        <dbReference type="RuleBase" id="RU003465"/>
    </source>
</evidence>
<dbReference type="GO" id="GO:0004722">
    <property type="term" value="F:protein serine/threonine phosphatase activity"/>
    <property type="evidence" value="ECO:0007669"/>
    <property type="project" value="InterPro"/>
</dbReference>
<evidence type="ECO:0000313" key="7">
    <source>
        <dbReference type="Proteomes" id="UP000014500"/>
    </source>
</evidence>
<dbReference type="InterPro" id="IPR000222">
    <property type="entry name" value="PP2C_BS"/>
</dbReference>
<reference evidence="7" key="1">
    <citation type="submission" date="2011-05" db="EMBL/GenBank/DDBJ databases">
        <authorList>
            <person name="Richards S.R."/>
            <person name="Qu J."/>
            <person name="Jiang H."/>
            <person name="Jhangiani S.N."/>
            <person name="Agravi P."/>
            <person name="Goodspeed R."/>
            <person name="Gross S."/>
            <person name="Mandapat C."/>
            <person name="Jackson L."/>
            <person name="Mathew T."/>
            <person name="Pu L."/>
            <person name="Thornton R."/>
            <person name="Saada N."/>
            <person name="Wilczek-Boney K.B."/>
            <person name="Lee S."/>
            <person name="Kovar C."/>
            <person name="Wu Y."/>
            <person name="Scherer S.E."/>
            <person name="Worley K.C."/>
            <person name="Muzny D.M."/>
            <person name="Gibbs R."/>
        </authorList>
    </citation>
    <scope>NUCLEOTIDE SEQUENCE</scope>
    <source>
        <strain evidence="7">Brora</strain>
    </source>
</reference>
<sequence>MDLFGDLPAPSEYQASLDEASAGNIEYRAGTSYKRKAEVDYEQAAKKSAQATAFELRSFVRDRKGEREDMQDAHTICENLHEEIKNLDSSVIRLHFYGVFDGHGGARASKFVADHLHHNIALKFPKGDVKAIEKEIKKSFIDAFKKTDDDFLREATKFKPTWKDGTTVVGMFVINDIMYILNLGDSKAVLARINDKTQSAVAMPLTNDHTPTQYEERMRIQKSGGQVREGRVHGVLEVSRSIGDGQFKSHGVSCVPDIRRCQLTLKDKFVILACDGLWKVFSPHEVVSFVLDVLIRSKVPATDTKTEEDARFEAACTRLTNEAIRRGSDDNITVLIVSINRVL</sequence>
<dbReference type="InterPro" id="IPR001932">
    <property type="entry name" value="PPM-type_phosphatase-like_dom"/>
</dbReference>
<keyword evidence="2 4" id="KW-0378">Hydrolase</keyword>
<dbReference type="AlphaFoldDB" id="T1JHL8"/>
<name>T1JHL8_STRMM</name>
<dbReference type="PhylomeDB" id="T1JHL8"/>
<dbReference type="PROSITE" id="PS51746">
    <property type="entry name" value="PPM_2"/>
    <property type="match status" value="1"/>
</dbReference>
<evidence type="ECO:0000259" key="5">
    <source>
        <dbReference type="PROSITE" id="PS51746"/>
    </source>
</evidence>
<feature type="domain" description="PPM-type phosphatase" evidence="5">
    <location>
        <begin position="56"/>
        <end position="339"/>
    </location>
</feature>
<dbReference type="CDD" id="cd00143">
    <property type="entry name" value="PP2Cc"/>
    <property type="match status" value="1"/>
</dbReference>
<dbReference type="SMART" id="SM00332">
    <property type="entry name" value="PP2Cc"/>
    <property type="match status" value="1"/>
</dbReference>
<dbReference type="eggNOG" id="KOG0698">
    <property type="taxonomic scope" value="Eukaryota"/>
</dbReference>
<evidence type="ECO:0000313" key="6">
    <source>
        <dbReference type="EnsemblMetazoa" id="SMAR013349-PA"/>
    </source>
</evidence>